<dbReference type="EMBL" id="CP061172">
    <property type="protein sequence ID" value="QNR68923.1"/>
    <property type="molecule type" value="Genomic_DNA"/>
</dbReference>
<protein>
    <submittedName>
        <fullName evidence="1">Uncharacterized protein</fullName>
    </submittedName>
</protein>
<name>A0A7H0YCW5_9BACL</name>
<organism evidence="1 2">
    <name type="scientific">Paenibacillus peoriae</name>
    <dbReference type="NCBI Taxonomy" id="59893"/>
    <lineage>
        <taxon>Bacteria</taxon>
        <taxon>Bacillati</taxon>
        <taxon>Bacillota</taxon>
        <taxon>Bacilli</taxon>
        <taxon>Bacillales</taxon>
        <taxon>Paenibacillaceae</taxon>
        <taxon>Paenibacillus</taxon>
    </lineage>
</organism>
<evidence type="ECO:0000313" key="2">
    <source>
        <dbReference type="Proteomes" id="UP000516384"/>
    </source>
</evidence>
<dbReference type="Proteomes" id="UP000516384">
    <property type="component" value="Chromosome"/>
</dbReference>
<proteinExistence type="predicted"/>
<evidence type="ECO:0000313" key="1">
    <source>
        <dbReference type="EMBL" id="QNR68923.1"/>
    </source>
</evidence>
<sequence>MEKNIVRLSITIHLTNFRLLIHYGNRRITQRITRRSKKVSDLYKHHFWILYEYIGTTKTHYIQEFGVSFE</sequence>
<reference evidence="1 2" key="1">
    <citation type="submission" date="2020-09" db="EMBL/GenBank/DDBJ databases">
        <title>Characterization of Paenibacillus peoriae strain ZF390 with broad-spectrum antimicrobial activity as a potential biocontrol agent.</title>
        <authorList>
            <person name="Li L."/>
            <person name="Zhao Y."/>
            <person name="Li B."/>
            <person name="Xie X."/>
        </authorList>
    </citation>
    <scope>NUCLEOTIDE SEQUENCE [LARGE SCALE GENOMIC DNA]</scope>
    <source>
        <strain evidence="1 2">ZF390</strain>
    </source>
</reference>
<accession>A0A7H0YCW5</accession>
<gene>
    <name evidence="1" type="ORF">IAQ67_07805</name>
</gene>
<dbReference type="AlphaFoldDB" id="A0A7H0YCW5"/>